<evidence type="ECO:0000313" key="3">
    <source>
        <dbReference type="Proteomes" id="UP000001819"/>
    </source>
</evidence>
<organism evidence="3 4">
    <name type="scientific">Drosophila pseudoobscura pseudoobscura</name>
    <name type="common">Fruit fly</name>
    <dbReference type="NCBI Taxonomy" id="46245"/>
    <lineage>
        <taxon>Eukaryota</taxon>
        <taxon>Metazoa</taxon>
        <taxon>Ecdysozoa</taxon>
        <taxon>Arthropoda</taxon>
        <taxon>Hexapoda</taxon>
        <taxon>Insecta</taxon>
        <taxon>Pterygota</taxon>
        <taxon>Neoptera</taxon>
        <taxon>Endopterygota</taxon>
        <taxon>Diptera</taxon>
        <taxon>Brachycera</taxon>
        <taxon>Muscomorpha</taxon>
        <taxon>Ephydroidea</taxon>
        <taxon>Drosophilidae</taxon>
        <taxon>Drosophila</taxon>
        <taxon>Sophophora</taxon>
    </lineage>
</organism>
<evidence type="ECO:0000259" key="2">
    <source>
        <dbReference type="Pfam" id="PF00128"/>
    </source>
</evidence>
<dbReference type="GO" id="GO:1903801">
    <property type="term" value="P:L-leucine import across plasma membrane"/>
    <property type="evidence" value="ECO:0007669"/>
    <property type="project" value="TreeGrafter"/>
</dbReference>
<dbReference type="GO" id="GO:0015180">
    <property type="term" value="F:L-alanine transmembrane transporter activity"/>
    <property type="evidence" value="ECO:0007669"/>
    <property type="project" value="TreeGrafter"/>
</dbReference>
<dbReference type="Proteomes" id="UP000001819">
    <property type="component" value="Chromosome 4"/>
</dbReference>
<dbReference type="PANTHER" id="PTHR46673">
    <property type="entry name" value="4F2 CELL-SURFACE ANTIGEN HEAVY CHAIN"/>
    <property type="match status" value="1"/>
</dbReference>
<dbReference type="PANTHER" id="PTHR46673:SF2">
    <property type="entry name" value="4F2 CELL-SURFACE ANTIGEN HEAVY CHAIN-LIKE"/>
    <property type="match status" value="1"/>
</dbReference>
<dbReference type="InterPro" id="IPR042280">
    <property type="entry name" value="SLC3A2"/>
</dbReference>
<sequence length="552" mass="61811">MNKMGVPTESTFLDVQLPKTLLESPSTSTFLPDEEAAFCPLLSSRMLGPIAHPLSPNHMDTDGITSNCQISLDCKAESSSTDSSSGIAIDVQESATTNLFHNGSYQHLQNNNINKEEDTHFIGKKSKDAPSFVSWNWPLIRKCTFFIFVSTILAMCSIVVAKISTMPKSCNPKTTWYRGGVFYEMGFQDSEYEGISDIGGIINRLDYLSSLGVAAVRLNSIFLPGNIDNVTSVLHIDPAIGNVSQLKVLADTLQSRNIALLLDIPLHNTFVNIHSNQEIVYNQITKTLTSCLDNGVNGFYLKGLDLFSNDLMLLKFLAIWKRIVGENRVLIINEKVLKGKPSSFLTAIQQHVDLVDVCLDLEGGTKKITNRIENILANMPPAEDSTWIHWSIVDSKLKHHNDRDSFNSDKIMAGTIMQLMLPGTPNIKYEDDMNGKQYSVHKLSDRSKIVSNMISLRKRSPSIYKSVICKPNSNIQNTLIRYTNDDTLIIVRNYPRRNSFASVTNLGSYKITMDLTSTFYSGTRMLTNETDKIFFKNFEIDPFDTIVVKLDK</sequence>
<accession>A0A6I8VZW9</accession>
<dbReference type="Pfam" id="PF00128">
    <property type="entry name" value="Alpha-amylase"/>
    <property type="match status" value="1"/>
</dbReference>
<dbReference type="GO" id="GO:0015190">
    <property type="term" value="F:L-leucine transmembrane transporter activity"/>
    <property type="evidence" value="ECO:0007669"/>
    <property type="project" value="TreeGrafter"/>
</dbReference>
<dbReference type="RefSeq" id="XP_033236548.1">
    <property type="nucleotide sequence ID" value="XM_033380657.1"/>
</dbReference>
<keyword evidence="3" id="KW-1185">Reference proteome</keyword>
<dbReference type="GO" id="GO:1904273">
    <property type="term" value="P:L-alanine import across plasma membrane"/>
    <property type="evidence" value="ECO:0007669"/>
    <property type="project" value="TreeGrafter"/>
</dbReference>
<evidence type="ECO:0000256" key="1">
    <source>
        <dbReference type="ARBA" id="ARBA00022729"/>
    </source>
</evidence>
<evidence type="ECO:0000313" key="5">
    <source>
        <dbReference type="RefSeq" id="XP_033236549.1"/>
    </source>
</evidence>
<dbReference type="CDD" id="cd00551">
    <property type="entry name" value="AmyAc_family"/>
    <property type="match status" value="1"/>
</dbReference>
<dbReference type="AlphaFoldDB" id="A0A6I8VZW9"/>
<dbReference type="GO" id="GO:0016324">
    <property type="term" value="C:apical plasma membrane"/>
    <property type="evidence" value="ECO:0007669"/>
    <property type="project" value="TreeGrafter"/>
</dbReference>
<dbReference type="SUPFAM" id="SSF51445">
    <property type="entry name" value="(Trans)glycosidases"/>
    <property type="match status" value="1"/>
</dbReference>
<dbReference type="InterPro" id="IPR017853">
    <property type="entry name" value="GH"/>
</dbReference>
<evidence type="ECO:0000313" key="6">
    <source>
        <dbReference type="RefSeq" id="XP_033236550.1"/>
    </source>
</evidence>
<name>A0A6I8VZW9_DROPS</name>
<proteinExistence type="predicted"/>
<reference evidence="4 5" key="1">
    <citation type="submission" date="2025-04" db="UniProtKB">
        <authorList>
            <consortium name="RefSeq"/>
        </authorList>
    </citation>
    <scope>IDENTIFICATION</scope>
    <source>
        <strain evidence="4 5">MV-25-SWS-2005</strain>
        <tissue evidence="4 5">Whole body</tissue>
    </source>
</reference>
<gene>
    <name evidence="4 5 6" type="primary">LOC117184170</name>
</gene>
<keyword evidence="1" id="KW-0732">Signal</keyword>
<dbReference type="Gene3D" id="3.20.20.80">
    <property type="entry name" value="Glycosidases"/>
    <property type="match status" value="1"/>
</dbReference>
<dbReference type="RefSeq" id="XP_033236549.1">
    <property type="nucleotide sequence ID" value="XM_033380658.1"/>
</dbReference>
<feature type="domain" description="Glycosyl hydrolase family 13 catalytic" evidence="2">
    <location>
        <begin position="183"/>
        <end position="264"/>
    </location>
</feature>
<dbReference type="GO" id="GO:0015173">
    <property type="term" value="F:aromatic amino acid transmembrane transporter activity"/>
    <property type="evidence" value="ECO:0007669"/>
    <property type="project" value="TreeGrafter"/>
</dbReference>
<evidence type="ECO:0000313" key="4">
    <source>
        <dbReference type="RefSeq" id="XP_033236548.1"/>
    </source>
</evidence>
<dbReference type="InterPro" id="IPR006047">
    <property type="entry name" value="GH13_cat_dom"/>
</dbReference>
<dbReference type="GO" id="GO:0016323">
    <property type="term" value="C:basolateral plasma membrane"/>
    <property type="evidence" value="ECO:0007669"/>
    <property type="project" value="TreeGrafter"/>
</dbReference>
<protein>
    <submittedName>
        <fullName evidence="4 5">4F2 cell-surface antigen heavy chain-like isoform X1</fullName>
    </submittedName>
</protein>
<dbReference type="GO" id="GO:0015823">
    <property type="term" value="P:phenylalanine transport"/>
    <property type="evidence" value="ECO:0007669"/>
    <property type="project" value="TreeGrafter"/>
</dbReference>
<dbReference type="KEGG" id="dpo:117184170"/>
<dbReference type="GO" id="GO:0005975">
    <property type="term" value="P:carbohydrate metabolic process"/>
    <property type="evidence" value="ECO:0007669"/>
    <property type="project" value="InterPro"/>
</dbReference>
<dbReference type="RefSeq" id="XP_033236550.1">
    <property type="nucleotide sequence ID" value="XM_033380659.1"/>
</dbReference>